<evidence type="ECO:0000313" key="6">
    <source>
        <dbReference type="EMBL" id="NLP64815.1"/>
    </source>
</evidence>
<dbReference type="AlphaFoldDB" id="A0A8T6ZJI1"/>
<feature type="transmembrane region" description="Helical" evidence="4">
    <location>
        <begin position="310"/>
        <end position="329"/>
    </location>
</feature>
<dbReference type="InterPro" id="IPR020846">
    <property type="entry name" value="MFS_dom"/>
</dbReference>
<dbReference type="RefSeq" id="WP_052148349.1">
    <property type="nucleotide sequence ID" value="NZ_CADFGF010000014.1"/>
</dbReference>
<keyword evidence="3 4" id="KW-0472">Membrane</keyword>
<organism evidence="6 7">
    <name type="scientific">Paraburkholderia sacchari</name>
    <dbReference type="NCBI Taxonomy" id="159450"/>
    <lineage>
        <taxon>Bacteria</taxon>
        <taxon>Pseudomonadati</taxon>
        <taxon>Pseudomonadota</taxon>
        <taxon>Betaproteobacteria</taxon>
        <taxon>Burkholderiales</taxon>
        <taxon>Burkholderiaceae</taxon>
        <taxon>Paraburkholderia</taxon>
    </lineage>
</organism>
<reference evidence="6" key="2">
    <citation type="submission" date="2020-04" db="EMBL/GenBank/DDBJ databases">
        <authorList>
            <person name="Alexandrino P."/>
            <person name="Mendonca T."/>
            <person name="Guaman L."/>
            <person name="Cherix J."/>
            <person name="Lozano-Sakalauskas G."/>
            <person name="Fujita A."/>
            <person name="Filho E.R."/>
            <person name="Long P."/>
            <person name="Padilla G."/>
            <person name="Taciro M.K."/>
            <person name="Gomez J.G."/>
            <person name="Silva L.F."/>
            <person name="Torres M."/>
        </authorList>
    </citation>
    <scope>NUCLEOTIDE SEQUENCE</scope>
    <source>
        <strain evidence="6">LMG 19450</strain>
    </source>
</reference>
<dbReference type="SUPFAM" id="SSF103473">
    <property type="entry name" value="MFS general substrate transporter"/>
    <property type="match status" value="1"/>
</dbReference>
<evidence type="ECO:0000256" key="2">
    <source>
        <dbReference type="ARBA" id="ARBA00022989"/>
    </source>
</evidence>
<dbReference type="InterPro" id="IPR011701">
    <property type="entry name" value="MFS"/>
</dbReference>
<name>A0A8T6ZJI1_9BURK</name>
<feature type="transmembrane region" description="Helical" evidence="4">
    <location>
        <begin position="226"/>
        <end position="245"/>
    </location>
</feature>
<dbReference type="CDD" id="cd17324">
    <property type="entry name" value="MFS_NepI_like"/>
    <property type="match status" value="1"/>
</dbReference>
<feature type="transmembrane region" description="Helical" evidence="4">
    <location>
        <begin position="87"/>
        <end position="105"/>
    </location>
</feature>
<feature type="transmembrane region" description="Helical" evidence="4">
    <location>
        <begin position="111"/>
        <end position="132"/>
    </location>
</feature>
<feature type="transmembrane region" description="Helical" evidence="4">
    <location>
        <begin position="174"/>
        <end position="194"/>
    </location>
</feature>
<feature type="transmembrane region" description="Helical" evidence="4">
    <location>
        <begin position="52"/>
        <end position="75"/>
    </location>
</feature>
<evidence type="ECO:0000256" key="4">
    <source>
        <dbReference type="SAM" id="Phobius"/>
    </source>
</evidence>
<dbReference type="InterPro" id="IPR036259">
    <property type="entry name" value="MFS_trans_sf"/>
</dbReference>
<dbReference type="Proteomes" id="UP000030460">
    <property type="component" value="Unassembled WGS sequence"/>
</dbReference>
<evidence type="ECO:0000256" key="3">
    <source>
        <dbReference type="ARBA" id="ARBA00023136"/>
    </source>
</evidence>
<proteinExistence type="predicted"/>
<dbReference type="Pfam" id="PF07690">
    <property type="entry name" value="MFS_1"/>
    <property type="match status" value="1"/>
</dbReference>
<feature type="transmembrane region" description="Helical" evidence="4">
    <location>
        <begin position="257"/>
        <end position="275"/>
    </location>
</feature>
<sequence length="416" mass="43798">MPTPSSTLGHKTQAIKLTQGLIALFAFSCGAIVANLYYAQPITELIGPSLHMSAGAASLIVSLTQIGYALGLFFIVPLGDLLENRKLMITTALVSIASLGAASLAHSPGWFLALSLLIGFSSVAVQILIPLAAHLAPDHARGRIVGTIMSGLLLGILLARPLSSVVADHFGWRFVFAAAAVLMALVTAVLALTIPRRQPEHQTSYFALIGSLLHLVRTMPVLRHRAFYQGLMFASFSLFWTAVPIELTRHYGLSQSAIAVFALVGAIGATSAPLAGRLADAGHSVRATFIALIAAALAYTPALIHPAFGVYGLVVTGIVLDFAVQMNMVLGQREIYALHAPSRGRLNALYMTSIFAGGAIGSALASTLYERGGWTLVAGVALAFPLVAFVHFLLVGRPHARATSLAAHAVAQRERS</sequence>
<keyword evidence="1 4" id="KW-0812">Transmembrane</keyword>
<dbReference type="PANTHER" id="PTHR42910:SF1">
    <property type="entry name" value="MAJOR FACILITATOR SUPERFAMILY (MFS) PROFILE DOMAIN-CONTAINING PROTEIN"/>
    <property type="match status" value="1"/>
</dbReference>
<comment type="caution">
    <text evidence="6">The sequence shown here is derived from an EMBL/GenBank/DDBJ whole genome shotgun (WGS) entry which is preliminary data.</text>
</comment>
<feature type="transmembrane region" description="Helical" evidence="4">
    <location>
        <begin position="375"/>
        <end position="395"/>
    </location>
</feature>
<feature type="transmembrane region" description="Helical" evidence="4">
    <location>
        <begin position="144"/>
        <end position="162"/>
    </location>
</feature>
<gene>
    <name evidence="6" type="ORF">NH14_027465</name>
</gene>
<dbReference type="OrthoDB" id="9815356at2"/>
<keyword evidence="7" id="KW-1185">Reference proteome</keyword>
<accession>A0A8T6ZJI1</accession>
<protein>
    <submittedName>
        <fullName evidence="6">MFS transporter</fullName>
    </submittedName>
</protein>
<dbReference type="EMBL" id="JTDB02000010">
    <property type="protein sequence ID" value="NLP64815.1"/>
    <property type="molecule type" value="Genomic_DNA"/>
</dbReference>
<keyword evidence="2 4" id="KW-1133">Transmembrane helix</keyword>
<feature type="domain" description="Major facilitator superfamily (MFS) profile" evidence="5">
    <location>
        <begin position="14"/>
        <end position="400"/>
    </location>
</feature>
<evidence type="ECO:0000256" key="1">
    <source>
        <dbReference type="ARBA" id="ARBA00022692"/>
    </source>
</evidence>
<feature type="transmembrane region" description="Helical" evidence="4">
    <location>
        <begin position="287"/>
        <end position="304"/>
    </location>
</feature>
<dbReference type="Gene3D" id="1.20.1250.20">
    <property type="entry name" value="MFS general substrate transporter like domains"/>
    <property type="match status" value="2"/>
</dbReference>
<feature type="transmembrane region" description="Helical" evidence="4">
    <location>
        <begin position="349"/>
        <end position="369"/>
    </location>
</feature>
<dbReference type="PROSITE" id="PS50850">
    <property type="entry name" value="MFS"/>
    <property type="match status" value="1"/>
</dbReference>
<dbReference type="GO" id="GO:0022857">
    <property type="term" value="F:transmembrane transporter activity"/>
    <property type="evidence" value="ECO:0007669"/>
    <property type="project" value="InterPro"/>
</dbReference>
<dbReference type="PANTHER" id="PTHR42910">
    <property type="entry name" value="TRANSPORTER SCO4007-RELATED"/>
    <property type="match status" value="1"/>
</dbReference>
<evidence type="ECO:0000313" key="7">
    <source>
        <dbReference type="Proteomes" id="UP000030460"/>
    </source>
</evidence>
<feature type="transmembrane region" description="Helical" evidence="4">
    <location>
        <begin position="21"/>
        <end position="40"/>
    </location>
</feature>
<reference evidence="6" key="1">
    <citation type="journal article" date="2015" name="Genome Announc.">
        <title>Draft Genome Sequence of the Polyhydroxyalkanoate-Producing Bacterium Burkholderia sacchari LMG 19450 Isolated from Brazilian Sugarcane Plantation Soil.</title>
        <authorList>
            <person name="Alexandrino P.M."/>
            <person name="Mendonca T.T."/>
            <person name="Guaman Bautista L.P."/>
            <person name="Cherix J."/>
            <person name="Lozano-Sakalauskas G.C."/>
            <person name="Fujita A."/>
            <person name="Ramos Filho E."/>
            <person name="Long P."/>
            <person name="Padilla G."/>
            <person name="Taciro M.K."/>
            <person name="Gomez J.G."/>
            <person name="Silva L.F."/>
        </authorList>
    </citation>
    <scope>NUCLEOTIDE SEQUENCE</scope>
    <source>
        <strain evidence="6">LMG 19450</strain>
    </source>
</reference>
<evidence type="ECO:0000259" key="5">
    <source>
        <dbReference type="PROSITE" id="PS50850"/>
    </source>
</evidence>